<keyword evidence="4" id="KW-1185">Reference proteome</keyword>
<organism evidence="3 4">
    <name type="scientific">Durusdinium trenchii</name>
    <dbReference type="NCBI Taxonomy" id="1381693"/>
    <lineage>
        <taxon>Eukaryota</taxon>
        <taxon>Sar</taxon>
        <taxon>Alveolata</taxon>
        <taxon>Dinophyceae</taxon>
        <taxon>Suessiales</taxon>
        <taxon>Symbiodiniaceae</taxon>
        <taxon>Durusdinium</taxon>
    </lineage>
</organism>
<feature type="repeat" description="PPR" evidence="2">
    <location>
        <begin position="26"/>
        <end position="60"/>
    </location>
</feature>
<dbReference type="PROSITE" id="PS51375">
    <property type="entry name" value="PPR"/>
    <property type="match status" value="2"/>
</dbReference>
<keyword evidence="1" id="KW-0677">Repeat</keyword>
<dbReference type="NCBIfam" id="TIGR00756">
    <property type="entry name" value="PPR"/>
    <property type="match status" value="2"/>
</dbReference>
<dbReference type="PANTHER" id="PTHR47447:SF17">
    <property type="entry name" value="OS12G0638900 PROTEIN"/>
    <property type="match status" value="1"/>
</dbReference>
<dbReference type="Pfam" id="PF13812">
    <property type="entry name" value="PPR_3"/>
    <property type="match status" value="1"/>
</dbReference>
<dbReference type="EMBL" id="CAXAMN010005557">
    <property type="protein sequence ID" value="CAK9014266.1"/>
    <property type="molecule type" value="Genomic_DNA"/>
</dbReference>
<evidence type="ECO:0000313" key="4">
    <source>
        <dbReference type="Proteomes" id="UP001642484"/>
    </source>
</evidence>
<dbReference type="InterPro" id="IPR011990">
    <property type="entry name" value="TPR-like_helical_dom_sf"/>
</dbReference>
<accession>A0ABP0JIP3</accession>
<evidence type="ECO:0000313" key="3">
    <source>
        <dbReference type="EMBL" id="CAK9014266.1"/>
    </source>
</evidence>
<sequence length="441" mass="49506">MSACEKQWQQTLSIWKALGQVKVEPNVFSYSAAISSYEKCERWWQSWELFNQMSEAGMQPNVACFNGALSSCGKGGEWPQILTHMEAMMGRSVLPNLCSFTLAINLAKWQVSLWLLLAMPKEDLHPNAITFGAMLSSYAKSGNWQRAWSTLCSLKDTRARPNLVCCNALIASCEVAGEWQRAMEALELTSQFNLQPDAITFSTAISSCQVGSQWEVALHILHGMPSTVRPNVFSFSAAISSCKEQWQQALNLVELMLECEVEPNHVSLNAVLSSLEKGHRWQEAWSFLNCMPVQPDVISFTYAIKACQDSQAWQVGYILRLEGAKALLDAQVEAISEAGRPATSEVLLLKVTLTVHVTSLEKHRPILRMHPRQRAFLPLDDFFSVAAGRGMDCFYNDKVLEWKPHVPVLLRPFALTPPLVMPCAEIARFRAARFTSMRRSR</sequence>
<comment type="caution">
    <text evidence="3">The sequence shown here is derived from an EMBL/GenBank/DDBJ whole genome shotgun (WGS) entry which is preliminary data.</text>
</comment>
<feature type="repeat" description="PPR" evidence="2">
    <location>
        <begin position="127"/>
        <end position="161"/>
    </location>
</feature>
<gene>
    <name evidence="3" type="ORF">CCMP2556_LOCUS11605</name>
</gene>
<evidence type="ECO:0008006" key="5">
    <source>
        <dbReference type="Google" id="ProtNLM"/>
    </source>
</evidence>
<name>A0ABP0JIP3_9DINO</name>
<reference evidence="3 4" key="1">
    <citation type="submission" date="2024-02" db="EMBL/GenBank/DDBJ databases">
        <authorList>
            <person name="Chen Y."/>
            <person name="Shah S."/>
            <person name="Dougan E. K."/>
            <person name="Thang M."/>
            <person name="Chan C."/>
        </authorList>
    </citation>
    <scope>NUCLEOTIDE SEQUENCE [LARGE SCALE GENOMIC DNA]</scope>
</reference>
<dbReference type="Gene3D" id="1.25.40.10">
    <property type="entry name" value="Tetratricopeptide repeat domain"/>
    <property type="match status" value="3"/>
</dbReference>
<evidence type="ECO:0000256" key="2">
    <source>
        <dbReference type="PROSITE-ProRule" id="PRU00708"/>
    </source>
</evidence>
<protein>
    <recommendedName>
        <fullName evidence="5">Pentatricopeptide repeat-containing protein, chloroplastic</fullName>
    </recommendedName>
</protein>
<proteinExistence type="predicted"/>
<dbReference type="PANTHER" id="PTHR47447">
    <property type="entry name" value="OS03G0856100 PROTEIN"/>
    <property type="match status" value="1"/>
</dbReference>
<dbReference type="Proteomes" id="UP001642484">
    <property type="component" value="Unassembled WGS sequence"/>
</dbReference>
<evidence type="ECO:0000256" key="1">
    <source>
        <dbReference type="ARBA" id="ARBA00022737"/>
    </source>
</evidence>
<dbReference type="Pfam" id="PF13041">
    <property type="entry name" value="PPR_2"/>
    <property type="match status" value="1"/>
</dbReference>
<dbReference type="InterPro" id="IPR002885">
    <property type="entry name" value="PPR_rpt"/>
</dbReference>